<dbReference type="Pfam" id="PF00270">
    <property type="entry name" value="DEAD"/>
    <property type="match status" value="1"/>
</dbReference>
<dbReference type="Gene3D" id="3.40.50.300">
    <property type="entry name" value="P-loop containing nucleotide triphosphate hydrolases"/>
    <property type="match status" value="2"/>
</dbReference>
<dbReference type="Proteomes" id="UP000249375">
    <property type="component" value="Chromosome"/>
</dbReference>
<dbReference type="CDD" id="cd00268">
    <property type="entry name" value="DEADc"/>
    <property type="match status" value="1"/>
</dbReference>
<dbReference type="SUPFAM" id="SSF52540">
    <property type="entry name" value="P-loop containing nucleoside triphosphate hydrolases"/>
    <property type="match status" value="1"/>
</dbReference>
<dbReference type="GO" id="GO:0005524">
    <property type="term" value="F:ATP binding"/>
    <property type="evidence" value="ECO:0007669"/>
    <property type="project" value="UniProtKB-KW"/>
</dbReference>
<evidence type="ECO:0000256" key="1">
    <source>
        <dbReference type="ARBA" id="ARBA00022741"/>
    </source>
</evidence>
<keyword evidence="1" id="KW-0547">Nucleotide-binding</keyword>
<dbReference type="InterPro" id="IPR001650">
    <property type="entry name" value="Helicase_C-like"/>
</dbReference>
<dbReference type="GO" id="GO:0005829">
    <property type="term" value="C:cytosol"/>
    <property type="evidence" value="ECO:0007669"/>
    <property type="project" value="TreeGrafter"/>
</dbReference>
<accession>A0A5P8E415</accession>
<dbReference type="CDD" id="cd18787">
    <property type="entry name" value="SF2_C_DEAD"/>
    <property type="match status" value="1"/>
</dbReference>
<dbReference type="InterPro" id="IPR014001">
    <property type="entry name" value="Helicase_ATP-bd"/>
</dbReference>
<feature type="domain" description="Helicase ATP-binding" evidence="6">
    <location>
        <begin position="22"/>
        <end position="175"/>
    </location>
</feature>
<dbReference type="EMBL" id="CP033459">
    <property type="protein sequence ID" value="QFQ11747.1"/>
    <property type="molecule type" value="Genomic_DNA"/>
</dbReference>
<dbReference type="GO" id="GO:0016787">
    <property type="term" value="F:hydrolase activity"/>
    <property type="evidence" value="ECO:0007669"/>
    <property type="project" value="UniProtKB-KW"/>
</dbReference>
<dbReference type="InterPro" id="IPR011545">
    <property type="entry name" value="DEAD/DEAH_box_helicase_dom"/>
</dbReference>
<organism evidence="8 9">
    <name type="scientific">Pseudoprevotella muciniphila</name>
    <dbReference type="NCBI Taxonomy" id="2133944"/>
    <lineage>
        <taxon>Bacteria</taxon>
        <taxon>Pseudomonadati</taxon>
        <taxon>Bacteroidota</taxon>
        <taxon>Bacteroidia</taxon>
        <taxon>Bacteroidales</taxon>
        <taxon>Prevotellaceae</taxon>
        <taxon>Pseudoprevotella</taxon>
    </lineage>
</organism>
<dbReference type="PANTHER" id="PTHR47959">
    <property type="entry name" value="ATP-DEPENDENT RNA HELICASE RHLE-RELATED"/>
    <property type="match status" value="1"/>
</dbReference>
<dbReference type="InterPro" id="IPR027417">
    <property type="entry name" value="P-loop_NTPase"/>
</dbReference>
<proteinExistence type="inferred from homology"/>
<evidence type="ECO:0000256" key="4">
    <source>
        <dbReference type="ARBA" id="ARBA00022840"/>
    </source>
</evidence>
<gene>
    <name evidence="8" type="ORF">C7Y71_001175</name>
</gene>
<feature type="domain" description="Helicase C-terminal" evidence="7">
    <location>
        <begin position="216"/>
        <end position="364"/>
    </location>
</feature>
<dbReference type="OrthoDB" id="9785240at2"/>
<dbReference type="Gene3D" id="3.30.70.330">
    <property type="match status" value="1"/>
</dbReference>
<keyword evidence="2" id="KW-0378">Hydrolase</keyword>
<protein>
    <submittedName>
        <fullName evidence="8">DEAD/DEAH box helicase</fullName>
    </submittedName>
</protein>
<evidence type="ECO:0000256" key="2">
    <source>
        <dbReference type="ARBA" id="ARBA00022801"/>
    </source>
</evidence>
<evidence type="ECO:0000259" key="7">
    <source>
        <dbReference type="PROSITE" id="PS51194"/>
    </source>
</evidence>
<evidence type="ECO:0000259" key="6">
    <source>
        <dbReference type="PROSITE" id="PS51192"/>
    </source>
</evidence>
<evidence type="ECO:0000313" key="8">
    <source>
        <dbReference type="EMBL" id="QFQ11747.1"/>
    </source>
</evidence>
<dbReference type="GO" id="GO:0003724">
    <property type="term" value="F:RNA helicase activity"/>
    <property type="evidence" value="ECO:0007669"/>
    <property type="project" value="TreeGrafter"/>
</dbReference>
<dbReference type="InterPro" id="IPR050079">
    <property type="entry name" value="DEAD_box_RNA_helicase"/>
</dbReference>
<dbReference type="CDD" id="cd12252">
    <property type="entry name" value="RRM_DbpA"/>
    <property type="match status" value="1"/>
</dbReference>
<dbReference type="AlphaFoldDB" id="A0A5P8E415"/>
<keyword evidence="4" id="KW-0067">ATP-binding</keyword>
<evidence type="ECO:0000256" key="3">
    <source>
        <dbReference type="ARBA" id="ARBA00022806"/>
    </source>
</evidence>
<dbReference type="InterPro" id="IPR012677">
    <property type="entry name" value="Nucleotide-bd_a/b_plait_sf"/>
</dbReference>
<sequence length="436" mass="48717">MVREELQSIGITALSEMQETACHEIGQGKSVVLLSPTGTGKTLAYLCPMLDRLSTDVTHLQAVVILPSRELALQTFDFFFKLKSGLRATTLCGGHSATEEQRKLKDFSPQVIFATPGRFLDHLQRGNIETANVGLLVIDEYDKCLELGFKDDLQSISQSLQSVEQYVFTSATSTNIPNTFFPHQPQPLVTLDFTATKKTSKTVNVVYTTEYDRLNTLALLLSELQDSKTIVFVSQREDADRVGRNLKSKHFFAETYHGGMEQRDRERALYKFRSNCSNILVSTDLAARGMDIPDVTAVIHFQLPHDEKAFVHRNGRTERWTSTGKAFAIITPEETIPAYISNTETYNLHTDSILVYPPEFAALYIGRGKKDKLGKGDIVGFLCQAGNLSKDDIGEIEVGTNHIYVAINKQKTDNLLKSIAGQKIKGKKTLIELMRK</sequence>
<dbReference type="RefSeq" id="WP_111897877.1">
    <property type="nucleotide sequence ID" value="NZ_CP033459.1"/>
</dbReference>
<dbReference type="PANTHER" id="PTHR47959:SF1">
    <property type="entry name" value="ATP-DEPENDENT RNA HELICASE DBPA"/>
    <property type="match status" value="1"/>
</dbReference>
<dbReference type="SMART" id="SM00487">
    <property type="entry name" value="DEXDc"/>
    <property type="match status" value="1"/>
</dbReference>
<keyword evidence="3 8" id="KW-0347">Helicase</keyword>
<evidence type="ECO:0000313" key="9">
    <source>
        <dbReference type="Proteomes" id="UP000249375"/>
    </source>
</evidence>
<dbReference type="PROSITE" id="PS51192">
    <property type="entry name" value="HELICASE_ATP_BIND_1"/>
    <property type="match status" value="1"/>
</dbReference>
<dbReference type="SMART" id="SM00490">
    <property type="entry name" value="HELICc"/>
    <property type="match status" value="1"/>
</dbReference>
<evidence type="ECO:0000256" key="5">
    <source>
        <dbReference type="ARBA" id="ARBA00038437"/>
    </source>
</evidence>
<name>A0A5P8E415_9BACT</name>
<dbReference type="Pfam" id="PF00271">
    <property type="entry name" value="Helicase_C"/>
    <property type="match status" value="1"/>
</dbReference>
<reference evidence="8 9" key="1">
    <citation type="submission" date="2018-11" db="EMBL/GenBank/DDBJ databases">
        <authorList>
            <person name="Na S.W."/>
            <person name="Baik M."/>
        </authorList>
    </citation>
    <scope>NUCLEOTIDE SEQUENCE [LARGE SCALE GENOMIC DNA]</scope>
    <source>
        <strain evidence="8 9">E39</strain>
    </source>
</reference>
<dbReference type="GO" id="GO:0003676">
    <property type="term" value="F:nucleic acid binding"/>
    <property type="evidence" value="ECO:0007669"/>
    <property type="project" value="InterPro"/>
</dbReference>
<comment type="similarity">
    <text evidence="5">Belongs to the DEAD box helicase family.</text>
</comment>
<dbReference type="KEGG" id="alq:C7Y71_001175"/>
<dbReference type="InterPro" id="IPR044742">
    <property type="entry name" value="DEAD/DEAH_RhlB"/>
</dbReference>
<keyword evidence="9" id="KW-1185">Reference proteome</keyword>
<dbReference type="InterPro" id="IPR005580">
    <property type="entry name" value="DbpA/CsdA_RNA-bd_dom"/>
</dbReference>
<dbReference type="PROSITE" id="PS51194">
    <property type="entry name" value="HELICASE_CTER"/>
    <property type="match status" value="1"/>
</dbReference>
<dbReference type="Pfam" id="PF03880">
    <property type="entry name" value="DbpA"/>
    <property type="match status" value="1"/>
</dbReference>